<dbReference type="AlphaFoldDB" id="A0A812KYZ6"/>
<dbReference type="EMBL" id="CAJNJA010008387">
    <property type="protein sequence ID" value="CAE7235992.1"/>
    <property type="molecule type" value="Genomic_DNA"/>
</dbReference>
<evidence type="ECO:0000313" key="1">
    <source>
        <dbReference type="EMBL" id="CAE7235992.1"/>
    </source>
</evidence>
<protein>
    <submittedName>
        <fullName evidence="1">Uncharacterized protein</fullName>
    </submittedName>
</protein>
<comment type="caution">
    <text evidence="1">The sequence shown here is derived from an EMBL/GenBank/DDBJ whole genome shotgun (WGS) entry which is preliminary data.</text>
</comment>
<gene>
    <name evidence="1" type="ORF">SNEC2469_LOCUS3947</name>
</gene>
<proteinExistence type="predicted"/>
<keyword evidence="2" id="KW-1185">Reference proteome</keyword>
<reference evidence="1" key="1">
    <citation type="submission" date="2021-02" db="EMBL/GenBank/DDBJ databases">
        <authorList>
            <person name="Dougan E. K."/>
            <person name="Rhodes N."/>
            <person name="Thang M."/>
            <person name="Chan C."/>
        </authorList>
    </citation>
    <scope>NUCLEOTIDE SEQUENCE</scope>
</reference>
<evidence type="ECO:0000313" key="2">
    <source>
        <dbReference type="Proteomes" id="UP000601435"/>
    </source>
</evidence>
<sequence length="430" mass="48496">MAAGDDGIEELLREARHATLAFPFGRWVNQHCSFEITLEGTFEQRAGQRTIRGQLRKDAKNPWRWNGELTGDRQITFDLTEDCLLRGLCRFSDGKELRTRSDHAGLHDLMHELPNAKNSWESTLNGIIECALGDTYLADDTLLRCVQAIHEVFQLVDGFNTRYKAHKRFDNPEFDAFMQQVAESTSKVIRTSSRSARLVLSTHFIRCLFQRLVYISKRTYYLWRETTVYGALKHCRDCYGEMLRASQGKLHALMGNLGERNLQLLRRQLEALAEREEEEVKELPYARLLEMAAEISTRLHQALPLTDGDFNLEYLLYSSANQAPDRATFHIEVAPYMGLAATSACDQKEAAARLAECIQKVNGSLSGGDGCAAILKLAEDCCEGRCTPACTHRPTPCNLQGCLSKCSRSFNLDRSHACSCAVLHETCVNC</sequence>
<name>A0A812KYZ6_9DINO</name>
<dbReference type="OrthoDB" id="430475at2759"/>
<accession>A0A812KYZ6</accession>
<organism evidence="1 2">
    <name type="scientific">Symbiodinium necroappetens</name>
    <dbReference type="NCBI Taxonomy" id="1628268"/>
    <lineage>
        <taxon>Eukaryota</taxon>
        <taxon>Sar</taxon>
        <taxon>Alveolata</taxon>
        <taxon>Dinophyceae</taxon>
        <taxon>Suessiales</taxon>
        <taxon>Symbiodiniaceae</taxon>
        <taxon>Symbiodinium</taxon>
    </lineage>
</organism>
<dbReference type="Proteomes" id="UP000601435">
    <property type="component" value="Unassembled WGS sequence"/>
</dbReference>